<dbReference type="PANTHER" id="PTHR42855">
    <property type="entry name" value="ABC TRANSPORTER ATP-BINDING SUBUNIT"/>
    <property type="match status" value="1"/>
</dbReference>
<organism evidence="7 8">
    <name type="scientific">Marininema halotolerans</name>
    <dbReference type="NCBI Taxonomy" id="1155944"/>
    <lineage>
        <taxon>Bacteria</taxon>
        <taxon>Bacillati</taxon>
        <taxon>Bacillota</taxon>
        <taxon>Bacilli</taxon>
        <taxon>Bacillales</taxon>
        <taxon>Thermoactinomycetaceae</taxon>
        <taxon>Marininema</taxon>
    </lineage>
</organism>
<evidence type="ECO:0000313" key="7">
    <source>
        <dbReference type="EMBL" id="SFS90488.1"/>
    </source>
</evidence>
<dbReference type="InterPro" id="IPR003593">
    <property type="entry name" value="AAA+_ATPase"/>
</dbReference>
<dbReference type="InterPro" id="IPR003439">
    <property type="entry name" value="ABC_transporter-like_ATP-bd"/>
</dbReference>
<dbReference type="CDD" id="cd03221">
    <property type="entry name" value="ABCF_EF-3"/>
    <property type="match status" value="2"/>
</dbReference>
<dbReference type="InterPro" id="IPR027417">
    <property type="entry name" value="P-loop_NTPase"/>
</dbReference>
<dbReference type="FunFam" id="3.40.50.300:FF:000011">
    <property type="entry name" value="Putative ABC transporter ATP-binding component"/>
    <property type="match status" value="1"/>
</dbReference>
<dbReference type="InterPro" id="IPR017871">
    <property type="entry name" value="ABC_transporter-like_CS"/>
</dbReference>
<dbReference type="GO" id="GO:0005524">
    <property type="term" value="F:ATP binding"/>
    <property type="evidence" value="ECO:0007669"/>
    <property type="project" value="UniProtKB-KW"/>
</dbReference>
<feature type="compositionally biased region" description="Low complexity" evidence="5">
    <location>
        <begin position="548"/>
        <end position="565"/>
    </location>
</feature>
<evidence type="ECO:0000256" key="5">
    <source>
        <dbReference type="SAM" id="MobiDB-lite"/>
    </source>
</evidence>
<evidence type="ECO:0000259" key="6">
    <source>
        <dbReference type="PROSITE" id="PS50893"/>
    </source>
</evidence>
<dbReference type="PANTHER" id="PTHR42855:SF2">
    <property type="entry name" value="DRUG RESISTANCE ABC TRANSPORTER,ATP-BINDING PROTEIN"/>
    <property type="match status" value="1"/>
</dbReference>
<proteinExistence type="predicted"/>
<feature type="domain" description="ABC transporter" evidence="6">
    <location>
        <begin position="332"/>
        <end position="546"/>
    </location>
</feature>
<dbReference type="RefSeq" id="WP_245838824.1">
    <property type="nucleotide sequence ID" value="NZ_FPAA01000010.1"/>
</dbReference>
<keyword evidence="3 7" id="KW-0067">ATP-binding</keyword>
<dbReference type="PROSITE" id="PS50893">
    <property type="entry name" value="ABC_TRANSPORTER_2"/>
    <property type="match status" value="2"/>
</dbReference>
<dbReference type="Pfam" id="PF00005">
    <property type="entry name" value="ABC_tran"/>
    <property type="match status" value="2"/>
</dbReference>
<protein>
    <submittedName>
        <fullName evidence="7">ATP-binding cassette, subfamily F, member 3</fullName>
    </submittedName>
</protein>
<keyword evidence="4" id="KW-0175">Coiled coil</keyword>
<dbReference type="SMART" id="SM00382">
    <property type="entry name" value="AAA"/>
    <property type="match status" value="2"/>
</dbReference>
<dbReference type="Gene3D" id="3.40.50.300">
    <property type="entry name" value="P-loop containing nucleotide triphosphate hydrolases"/>
    <property type="match status" value="2"/>
</dbReference>
<keyword evidence="2" id="KW-0547">Nucleotide-binding</keyword>
<dbReference type="GO" id="GO:0016887">
    <property type="term" value="F:ATP hydrolysis activity"/>
    <property type="evidence" value="ECO:0007669"/>
    <property type="project" value="InterPro"/>
</dbReference>
<name>A0A1I6TMY3_9BACL</name>
<dbReference type="FunFam" id="3.40.50.300:FF:000309">
    <property type="entry name" value="ABC transporter ATP-binding protein"/>
    <property type="match status" value="1"/>
</dbReference>
<gene>
    <name evidence="7" type="ORF">SAMN05444972_110144</name>
</gene>
<feature type="region of interest" description="Disordered" evidence="5">
    <location>
        <begin position="542"/>
        <end position="570"/>
    </location>
</feature>
<evidence type="ECO:0000256" key="4">
    <source>
        <dbReference type="SAM" id="Coils"/>
    </source>
</evidence>
<reference evidence="8" key="1">
    <citation type="submission" date="2016-10" db="EMBL/GenBank/DDBJ databases">
        <authorList>
            <person name="Varghese N."/>
            <person name="Submissions S."/>
        </authorList>
    </citation>
    <scope>NUCLEOTIDE SEQUENCE [LARGE SCALE GENOMIC DNA]</scope>
    <source>
        <strain evidence="8">DSM 45789</strain>
    </source>
</reference>
<dbReference type="SUPFAM" id="SSF52540">
    <property type="entry name" value="P-loop containing nucleoside triphosphate hydrolases"/>
    <property type="match status" value="2"/>
</dbReference>
<dbReference type="AlphaFoldDB" id="A0A1I6TMY3"/>
<dbReference type="Pfam" id="PF16326">
    <property type="entry name" value="ABC_tran_CTD"/>
    <property type="match status" value="1"/>
</dbReference>
<dbReference type="InterPro" id="IPR032781">
    <property type="entry name" value="ABC_tran_Xtn"/>
</dbReference>
<evidence type="ECO:0000313" key="8">
    <source>
        <dbReference type="Proteomes" id="UP000198660"/>
    </source>
</evidence>
<feature type="coiled-coil region" evidence="4">
    <location>
        <begin position="253"/>
        <end position="280"/>
    </location>
</feature>
<keyword evidence="1" id="KW-0677">Repeat</keyword>
<dbReference type="Proteomes" id="UP000198660">
    <property type="component" value="Unassembled WGS sequence"/>
</dbReference>
<dbReference type="InterPro" id="IPR037118">
    <property type="entry name" value="Val-tRNA_synth_C_sf"/>
</dbReference>
<evidence type="ECO:0000256" key="2">
    <source>
        <dbReference type="ARBA" id="ARBA00022741"/>
    </source>
</evidence>
<feature type="domain" description="ABC transporter" evidence="6">
    <location>
        <begin position="4"/>
        <end position="264"/>
    </location>
</feature>
<keyword evidence="8" id="KW-1185">Reference proteome</keyword>
<dbReference type="InterPro" id="IPR051309">
    <property type="entry name" value="ABCF_ATPase"/>
</dbReference>
<dbReference type="EMBL" id="FPAA01000010">
    <property type="protein sequence ID" value="SFS90488.1"/>
    <property type="molecule type" value="Genomic_DNA"/>
</dbReference>
<accession>A0A1I6TMY3</accession>
<sequence length="638" mass="72568">MTILQARDIYKSFGGTSILEGIDLRVEDGEHIGLIGPNGAGKSTLLKILIDKLSADTGVVSIRKGASIGYLAQETDLNTKHSIWEELLESFTDLREMEARLRTLEKEMGQEAVWSDSKRYEQVSEQYNQLQERFDRAGGYGYEARGKSALNGLGLGSLDWERTPVHALSGGQKTRLALAKLLLSTPDLIILDEPTNYLDMDALTWLEQTLDHHPGALLIVSHDRWFLDRLVTIIYEIDGHQATRYPGTYSDYIRTKEARLAQWAKEYEQQQGEIRRMEEFVQKNIVRASTTKRAQSRRTALDKMERINRPPSERNQAHIRFTPEVTSGRHVLNAADLKVGYHSDSPLISTESLSLLRGQRIALLGPNGTGKTTFLKTIANRLQPLSGTITYGTGVQPDYYEQELEEFHGGTTVLDEIWNAHPTLNQTEARSFLGQFLFSGEDVFKPIGALSGGEKARLSLVKRLLNRANFLLMDEPTNHLDMDSKERLEEALEGFTGTLLFVSHDRYFINRLATGIWEVQDNRIRVFPEGYEAWLEMKRGEEQQMKESSTSPSSAASYAEANRLQRQQERAERQRLEEVSRLEEEIAEIENEIATIEKELCLPEIYGSPEESVKRQQRLTELQTSLEKKTERWAEICD</sequence>
<evidence type="ECO:0000256" key="1">
    <source>
        <dbReference type="ARBA" id="ARBA00022737"/>
    </source>
</evidence>
<dbReference type="GO" id="GO:0003677">
    <property type="term" value="F:DNA binding"/>
    <property type="evidence" value="ECO:0007669"/>
    <property type="project" value="InterPro"/>
</dbReference>
<dbReference type="Pfam" id="PF12848">
    <property type="entry name" value="ABC_tran_Xtn"/>
    <property type="match status" value="1"/>
</dbReference>
<dbReference type="Gene3D" id="1.10.287.380">
    <property type="entry name" value="Valyl-tRNA synthetase, C-terminal domain"/>
    <property type="match status" value="1"/>
</dbReference>
<dbReference type="InterPro" id="IPR032524">
    <property type="entry name" value="ABC_tran_C"/>
</dbReference>
<evidence type="ECO:0000256" key="3">
    <source>
        <dbReference type="ARBA" id="ARBA00022840"/>
    </source>
</evidence>
<dbReference type="PROSITE" id="PS00211">
    <property type="entry name" value="ABC_TRANSPORTER_1"/>
    <property type="match status" value="1"/>
</dbReference>